<comment type="cofactor">
    <cofactor evidence="7">
        <name>Co(2+)</name>
        <dbReference type="ChEBI" id="CHEBI:48828"/>
    </cofactor>
    <cofactor evidence="7">
        <name>Zn(2+)</name>
        <dbReference type="ChEBI" id="CHEBI:29105"/>
    </cofactor>
    <cofactor evidence="7">
        <name>Mn(2+)</name>
        <dbReference type="ChEBI" id="CHEBI:29035"/>
    </cofactor>
    <cofactor evidence="7">
        <name>Fe(2+)</name>
        <dbReference type="ChEBI" id="CHEBI:29033"/>
    </cofactor>
    <text evidence="7">Binds 2 divalent metal cations per subunit. Has a high-affinity and a low affinity metal-binding site. The true nature of the physiological cofactor is under debate. The enzyme is active with cobalt, zinc, manganese or divalent iron ions.</text>
</comment>
<dbReference type="Proteomes" id="UP001195483">
    <property type="component" value="Unassembled WGS sequence"/>
</dbReference>
<dbReference type="PANTHER" id="PTHR43330">
    <property type="entry name" value="METHIONINE AMINOPEPTIDASE"/>
    <property type="match status" value="1"/>
</dbReference>
<dbReference type="InterPro" id="IPR036005">
    <property type="entry name" value="Creatinase/aminopeptidase-like"/>
</dbReference>
<dbReference type="GO" id="GO:0042132">
    <property type="term" value="F:fructose 1,6-bisphosphate 1-phosphatase activity"/>
    <property type="evidence" value="ECO:0007669"/>
    <property type="project" value="InterPro"/>
</dbReference>
<keyword evidence="6" id="KW-0119">Carbohydrate metabolism</keyword>
<dbReference type="SUPFAM" id="SSF56300">
    <property type="entry name" value="Metallo-dependent phosphatases"/>
    <property type="match status" value="1"/>
</dbReference>
<evidence type="ECO:0000256" key="2">
    <source>
        <dbReference type="ARBA" id="ARBA00022670"/>
    </source>
</evidence>
<dbReference type="NCBIfam" id="TIGR00500">
    <property type="entry name" value="met_pdase_I"/>
    <property type="match status" value="1"/>
</dbReference>
<accession>A0AAE0W8L2</accession>
<keyword evidence="3 7" id="KW-0479">Metal-binding</keyword>
<keyword evidence="10" id="KW-1185">Reference proteome</keyword>
<dbReference type="GO" id="GO:0006094">
    <property type="term" value="P:gluconeogenesis"/>
    <property type="evidence" value="ECO:0007669"/>
    <property type="project" value="InterPro"/>
</dbReference>
<keyword evidence="1 7" id="KW-0031">Aminopeptidase</keyword>
<dbReference type="GO" id="GO:0070006">
    <property type="term" value="F:metalloaminopeptidase activity"/>
    <property type="evidence" value="ECO:0007669"/>
    <property type="project" value="InterPro"/>
</dbReference>
<evidence type="ECO:0000313" key="10">
    <source>
        <dbReference type="Proteomes" id="UP001195483"/>
    </source>
</evidence>
<evidence type="ECO:0000256" key="4">
    <source>
        <dbReference type="ARBA" id="ARBA00022801"/>
    </source>
</evidence>
<evidence type="ECO:0000256" key="7">
    <source>
        <dbReference type="RuleBase" id="RU003653"/>
    </source>
</evidence>
<dbReference type="PRINTS" id="PR00599">
    <property type="entry name" value="MAPEPTIDASE"/>
</dbReference>
<comment type="similarity">
    <text evidence="7">Belongs to the peptidase M24A family.</text>
</comment>
<dbReference type="Gene3D" id="3.90.230.10">
    <property type="entry name" value="Creatinase/methionine aminopeptidase superfamily"/>
    <property type="match status" value="1"/>
</dbReference>
<evidence type="ECO:0000256" key="1">
    <source>
        <dbReference type="ARBA" id="ARBA00022438"/>
    </source>
</evidence>
<comment type="function">
    <text evidence="7">Cotranslationally removes the N-terminal methionine from nascent proteins. The N-terminal methionine is often cleaved when the second residue in the primary sequence is small and uncharged (Met-Ala-, Cys, Gly, Pro, Ser, Thr, or Val).</text>
</comment>
<reference evidence="9" key="3">
    <citation type="submission" date="2023-05" db="EMBL/GenBank/DDBJ databases">
        <authorList>
            <person name="Smith C.H."/>
        </authorList>
    </citation>
    <scope>NUCLEOTIDE SEQUENCE</scope>
    <source>
        <strain evidence="9">CHS0354</strain>
        <tissue evidence="9">Mantle</tissue>
    </source>
</reference>
<reference evidence="9" key="1">
    <citation type="journal article" date="2021" name="Genome Biol. Evol.">
        <title>A High-Quality Reference Genome for a Parasitic Bivalve with Doubly Uniparental Inheritance (Bivalvia: Unionida).</title>
        <authorList>
            <person name="Smith C.H."/>
        </authorList>
    </citation>
    <scope>NUCLEOTIDE SEQUENCE</scope>
    <source>
        <strain evidence="9">CHS0354</strain>
    </source>
</reference>
<dbReference type="Pfam" id="PF02810">
    <property type="entry name" value="SEC-C"/>
    <property type="match status" value="1"/>
</dbReference>
<proteinExistence type="inferred from homology"/>
<evidence type="ECO:0000256" key="3">
    <source>
        <dbReference type="ARBA" id="ARBA00022723"/>
    </source>
</evidence>
<evidence type="ECO:0000259" key="8">
    <source>
        <dbReference type="Pfam" id="PF00557"/>
    </source>
</evidence>
<dbReference type="GO" id="GO:0006508">
    <property type="term" value="P:proteolysis"/>
    <property type="evidence" value="ECO:0007669"/>
    <property type="project" value="UniProtKB-KW"/>
</dbReference>
<dbReference type="EC" id="3.4.11.18" evidence="7"/>
<reference evidence="9" key="2">
    <citation type="journal article" date="2021" name="Genome Biol. Evol.">
        <title>Developing a high-quality reference genome for a parasitic bivalve with doubly uniparental inheritance (Bivalvia: Unionida).</title>
        <authorList>
            <person name="Smith C.H."/>
        </authorList>
    </citation>
    <scope>NUCLEOTIDE SEQUENCE</scope>
    <source>
        <strain evidence="9">CHS0354</strain>
        <tissue evidence="9">Mantle</tissue>
    </source>
</reference>
<dbReference type="InterPro" id="IPR001714">
    <property type="entry name" value="Pept_M24_MAP"/>
</dbReference>
<evidence type="ECO:0000256" key="6">
    <source>
        <dbReference type="ARBA" id="ARBA00023277"/>
    </source>
</evidence>
<comment type="catalytic activity">
    <reaction evidence="7">
        <text>Release of N-terminal amino acids, preferentially methionine, from peptides and arylamides.</text>
        <dbReference type="EC" id="3.4.11.18"/>
    </reaction>
</comment>
<dbReference type="Pfam" id="PF00557">
    <property type="entry name" value="Peptidase_M24"/>
    <property type="match status" value="1"/>
</dbReference>
<keyword evidence="5" id="KW-0464">Manganese</keyword>
<dbReference type="Gene3D" id="3.60.21.10">
    <property type="match status" value="1"/>
</dbReference>
<dbReference type="AlphaFoldDB" id="A0AAE0W8L2"/>
<dbReference type="GO" id="GO:0046872">
    <property type="term" value="F:metal ion binding"/>
    <property type="evidence" value="ECO:0007669"/>
    <property type="project" value="UniProtKB-KW"/>
</dbReference>
<name>A0AAE0W8L2_9BIVA</name>
<dbReference type="InterPro" id="IPR000994">
    <property type="entry name" value="Pept_M24"/>
</dbReference>
<dbReference type="PANTHER" id="PTHR43330:SF8">
    <property type="entry name" value="METHIONINE AMINOPEPTIDASE 1D, MITOCHONDRIAL"/>
    <property type="match status" value="1"/>
</dbReference>
<feature type="domain" description="Peptidase M24" evidence="8">
    <location>
        <begin position="52"/>
        <end position="229"/>
    </location>
</feature>
<dbReference type="SUPFAM" id="SSF103642">
    <property type="entry name" value="Sec-C motif"/>
    <property type="match status" value="1"/>
</dbReference>
<dbReference type="InterPro" id="IPR009164">
    <property type="entry name" value="FBPtase_class3"/>
</dbReference>
<dbReference type="Pfam" id="PF06874">
    <property type="entry name" value="FBPase_2"/>
    <property type="match status" value="1"/>
</dbReference>
<evidence type="ECO:0000256" key="5">
    <source>
        <dbReference type="ARBA" id="ARBA00023211"/>
    </source>
</evidence>
<protein>
    <recommendedName>
        <fullName evidence="7">Methionine aminopeptidase</fullName>
        <ecNumber evidence="7">3.4.11.18</ecNumber>
    </recommendedName>
</protein>
<dbReference type="InterPro" id="IPR029052">
    <property type="entry name" value="Metallo-depent_PP-like"/>
</dbReference>
<dbReference type="EMBL" id="JAEAOA010000186">
    <property type="protein sequence ID" value="KAK3604245.1"/>
    <property type="molecule type" value="Genomic_DNA"/>
</dbReference>
<dbReference type="InterPro" id="IPR004027">
    <property type="entry name" value="SEC_C_motif"/>
</dbReference>
<dbReference type="InterPro" id="IPR002467">
    <property type="entry name" value="Pept_M24A_MAP1"/>
</dbReference>
<sequence>MYTHQEKIGRNELCPCGSGKKYKHCHLTGQEKQTKVMVLPKPIPRSDEFIEGMALSCRLARRTLDMIETEVKSGVSTGRLNDIIHQFMLDNHAKPATLGYKGYPKSACISLNDIICHGIPDEKTILRDGDIVNIDVTPVLNGYYGDTCRMYTVGNCSQKAAKIVQVAKDALQAALDKVKPYMRIGDIGYTIRSYAESQRCSVVEDFVGHSIGREFHLDPQIPHFGSPGTGPVIVPDTELPGNGQNKTVRLTDLHLKILALDLILESDIPTTLWISDLHGEGRRFVNILRGRFGLVFRTCKEALPQTLGNENISYLGRVIRQRQYISDPGTMMDRQDVLLCLATVLRHKLRGRGGARRLPPISPPQIADVIARLISEEHVPDIVFERIEFMDILIARLSDLIMRSILDHLVVLGDIMDRGGEPDKIIRILNSPAIRKNFTLIYGNHDLLWMGACAGSRSLIAEALRITCRYDHGFFGADGT</sequence>
<comment type="caution">
    <text evidence="9">The sequence shown here is derived from an EMBL/GenBank/DDBJ whole genome shotgun (WGS) entry which is preliminary data.</text>
</comment>
<organism evidence="9 10">
    <name type="scientific">Potamilus streckersoni</name>
    <dbReference type="NCBI Taxonomy" id="2493646"/>
    <lineage>
        <taxon>Eukaryota</taxon>
        <taxon>Metazoa</taxon>
        <taxon>Spiralia</taxon>
        <taxon>Lophotrochozoa</taxon>
        <taxon>Mollusca</taxon>
        <taxon>Bivalvia</taxon>
        <taxon>Autobranchia</taxon>
        <taxon>Heteroconchia</taxon>
        <taxon>Palaeoheterodonta</taxon>
        <taxon>Unionida</taxon>
        <taxon>Unionoidea</taxon>
        <taxon>Unionidae</taxon>
        <taxon>Ambleminae</taxon>
        <taxon>Lampsilini</taxon>
        <taxon>Potamilus</taxon>
    </lineage>
</organism>
<dbReference type="SUPFAM" id="SSF55920">
    <property type="entry name" value="Creatinase/aminopeptidase"/>
    <property type="match status" value="1"/>
</dbReference>
<evidence type="ECO:0000313" key="9">
    <source>
        <dbReference type="EMBL" id="KAK3604245.1"/>
    </source>
</evidence>
<keyword evidence="2 7" id="KW-0645">Protease</keyword>
<gene>
    <name evidence="9" type="ORF">CHS0354_002053</name>
</gene>
<keyword evidence="4" id="KW-0378">Hydrolase</keyword>
<dbReference type="GO" id="GO:0004239">
    <property type="term" value="F:initiator methionyl aminopeptidase activity"/>
    <property type="evidence" value="ECO:0007669"/>
    <property type="project" value="UniProtKB-EC"/>
</dbReference>
<dbReference type="CDD" id="cd01086">
    <property type="entry name" value="MetAP1"/>
    <property type="match status" value="1"/>
</dbReference>
<dbReference type="Gene3D" id="3.10.450.50">
    <property type="match status" value="1"/>
</dbReference>